<dbReference type="Pfam" id="PF05368">
    <property type="entry name" value="NmrA"/>
    <property type="match status" value="1"/>
</dbReference>
<evidence type="ECO:0000256" key="1">
    <source>
        <dbReference type="ARBA" id="ARBA00022857"/>
    </source>
</evidence>
<dbReference type="RefSeq" id="XP_041167647.1">
    <property type="nucleotide sequence ID" value="XM_041309073.1"/>
</dbReference>
<dbReference type="AlphaFoldDB" id="A0A9P7E3I3"/>
<dbReference type="Proteomes" id="UP000719766">
    <property type="component" value="Unassembled WGS sequence"/>
</dbReference>
<dbReference type="SUPFAM" id="SSF51735">
    <property type="entry name" value="NAD(P)-binding Rossmann-fold domains"/>
    <property type="match status" value="1"/>
</dbReference>
<evidence type="ECO:0000313" key="5">
    <source>
        <dbReference type="Proteomes" id="UP000719766"/>
    </source>
</evidence>
<organism evidence="4 5">
    <name type="scientific">Suillus plorans</name>
    <dbReference type="NCBI Taxonomy" id="116603"/>
    <lineage>
        <taxon>Eukaryota</taxon>
        <taxon>Fungi</taxon>
        <taxon>Dikarya</taxon>
        <taxon>Basidiomycota</taxon>
        <taxon>Agaricomycotina</taxon>
        <taxon>Agaricomycetes</taxon>
        <taxon>Agaricomycetidae</taxon>
        <taxon>Boletales</taxon>
        <taxon>Suillineae</taxon>
        <taxon>Suillaceae</taxon>
        <taxon>Suillus</taxon>
    </lineage>
</organism>
<dbReference type="InterPro" id="IPR051609">
    <property type="entry name" value="NmrA/Isoflavone_reductase-like"/>
</dbReference>
<comment type="caution">
    <text evidence="4">The sequence shown here is derived from an EMBL/GenBank/DDBJ whole genome shotgun (WGS) entry which is preliminary data.</text>
</comment>
<evidence type="ECO:0000313" key="4">
    <source>
        <dbReference type="EMBL" id="KAG1809982.1"/>
    </source>
</evidence>
<dbReference type="OrthoDB" id="5283654at2759"/>
<feature type="domain" description="NmrA-like" evidence="3">
    <location>
        <begin position="8"/>
        <end position="226"/>
    </location>
</feature>
<keyword evidence="5" id="KW-1185">Reference proteome</keyword>
<dbReference type="GeneID" id="64602837"/>
<dbReference type="PANTHER" id="PTHR47706:SF9">
    <property type="entry name" value="NMRA-LIKE DOMAIN-CONTAINING PROTEIN-RELATED"/>
    <property type="match status" value="1"/>
</dbReference>
<dbReference type="InterPro" id="IPR008030">
    <property type="entry name" value="NmrA-like"/>
</dbReference>
<keyword evidence="2" id="KW-0560">Oxidoreductase</keyword>
<reference evidence="4" key="1">
    <citation type="journal article" date="2020" name="New Phytol.">
        <title>Comparative genomics reveals dynamic genome evolution in host specialist ectomycorrhizal fungi.</title>
        <authorList>
            <person name="Lofgren L.A."/>
            <person name="Nguyen N.H."/>
            <person name="Vilgalys R."/>
            <person name="Ruytinx J."/>
            <person name="Liao H.L."/>
            <person name="Branco S."/>
            <person name="Kuo A."/>
            <person name="LaButti K."/>
            <person name="Lipzen A."/>
            <person name="Andreopoulos W."/>
            <person name="Pangilinan J."/>
            <person name="Riley R."/>
            <person name="Hundley H."/>
            <person name="Na H."/>
            <person name="Barry K."/>
            <person name="Grigoriev I.V."/>
            <person name="Stajich J.E."/>
            <person name="Kennedy P.G."/>
        </authorList>
    </citation>
    <scope>NUCLEOTIDE SEQUENCE</scope>
    <source>
        <strain evidence="4">S12</strain>
    </source>
</reference>
<dbReference type="PANTHER" id="PTHR47706">
    <property type="entry name" value="NMRA-LIKE FAMILY PROTEIN"/>
    <property type="match status" value="1"/>
</dbReference>
<evidence type="ECO:0000256" key="2">
    <source>
        <dbReference type="ARBA" id="ARBA00023002"/>
    </source>
</evidence>
<dbReference type="EMBL" id="JABBWE010000001">
    <property type="protein sequence ID" value="KAG1809982.1"/>
    <property type="molecule type" value="Genomic_DNA"/>
</dbReference>
<name>A0A9P7E3I3_9AGAM</name>
<accession>A0A9P7E3I3</accession>
<dbReference type="Gene3D" id="3.40.50.720">
    <property type="entry name" value="NAD(P)-binding Rossmann-like Domain"/>
    <property type="match status" value="1"/>
</dbReference>
<evidence type="ECO:0000259" key="3">
    <source>
        <dbReference type="Pfam" id="PF05368"/>
    </source>
</evidence>
<gene>
    <name evidence="4" type="ORF">HD556DRAFT_1516096</name>
</gene>
<proteinExistence type="predicted"/>
<protein>
    <submittedName>
        <fullName evidence="4">NAD(P)-binding protein</fullName>
    </submittedName>
</protein>
<dbReference type="InterPro" id="IPR036291">
    <property type="entry name" value="NAD(P)-bd_dom_sf"/>
</dbReference>
<keyword evidence="1" id="KW-0521">NADP</keyword>
<sequence>MSPYTSFAVAGAGPTIGGRIVKALVEQGASVVALLRPSSASISSPLLEGAKIATADYADVKAVASILRENKTQVVISALAYGALSSQSTLADAAKEAGVKLFVPSEFGMPTEGGKAAHTVTKSQFADYLKSSGIPSLRIYTGMFMEFIPQFTGVDIGKFLVLGKGDASFSTTALDDVAGFTAHVLTTLPPAKLHDTSFRVEGERTSFNKVGALYTASKNITVEHVTSLPEGYVKQTLLQGLFEQGRGSSGWDNYADKDVPENANSGNAAWPGHQWKTVKEVLEL</sequence>
<dbReference type="GO" id="GO:0016491">
    <property type="term" value="F:oxidoreductase activity"/>
    <property type="evidence" value="ECO:0007669"/>
    <property type="project" value="UniProtKB-KW"/>
</dbReference>